<evidence type="ECO:0000256" key="1">
    <source>
        <dbReference type="ARBA" id="ARBA00022741"/>
    </source>
</evidence>
<dbReference type="SUPFAM" id="SSF52540">
    <property type="entry name" value="P-loop containing nucleoside triphosphate hydrolases"/>
    <property type="match status" value="1"/>
</dbReference>
<dbReference type="EMBL" id="QWLV01000002">
    <property type="protein sequence ID" value="RHW18468.1"/>
    <property type="molecule type" value="Genomic_DNA"/>
</dbReference>
<evidence type="ECO:0000313" key="5">
    <source>
        <dbReference type="Proteomes" id="UP000266693"/>
    </source>
</evidence>
<dbReference type="AlphaFoldDB" id="A0A396RPU7"/>
<dbReference type="OrthoDB" id="9804460at2"/>
<keyword evidence="1" id="KW-0547">Nucleotide-binding</keyword>
<dbReference type="RefSeq" id="WP_118863658.1">
    <property type="nucleotide sequence ID" value="NZ_QWLV01000002.1"/>
</dbReference>
<dbReference type="PANTHER" id="PTHR43384">
    <property type="entry name" value="SEPTUM SITE-DETERMINING PROTEIN MIND HOMOLOG, CHLOROPLASTIC-RELATED"/>
    <property type="match status" value="1"/>
</dbReference>
<dbReference type="PANTHER" id="PTHR43384:SF4">
    <property type="entry name" value="CELLULOSE BIOSYNTHESIS PROTEIN BCSQ-RELATED"/>
    <property type="match status" value="1"/>
</dbReference>
<keyword evidence="2" id="KW-0067">ATP-binding</keyword>
<evidence type="ECO:0000313" key="4">
    <source>
        <dbReference type="EMBL" id="RHW18468.1"/>
    </source>
</evidence>
<dbReference type="InterPro" id="IPR050625">
    <property type="entry name" value="ParA/MinD_ATPase"/>
</dbReference>
<dbReference type="InterPro" id="IPR027417">
    <property type="entry name" value="P-loop_NTPase"/>
</dbReference>
<dbReference type="GO" id="GO:0005524">
    <property type="term" value="F:ATP binding"/>
    <property type="evidence" value="ECO:0007669"/>
    <property type="project" value="UniProtKB-KW"/>
</dbReference>
<evidence type="ECO:0000259" key="3">
    <source>
        <dbReference type="Pfam" id="PF01656"/>
    </source>
</evidence>
<dbReference type="InterPro" id="IPR002586">
    <property type="entry name" value="CobQ/CobB/MinD/ParA_Nub-bd_dom"/>
</dbReference>
<comment type="caution">
    <text evidence="4">The sequence shown here is derived from an EMBL/GenBank/DDBJ whole genome shotgun (WGS) entry which is preliminary data.</text>
</comment>
<accession>A0A396RPU7</accession>
<evidence type="ECO:0000256" key="2">
    <source>
        <dbReference type="ARBA" id="ARBA00022840"/>
    </source>
</evidence>
<protein>
    <submittedName>
        <fullName evidence="4">MinD/ParA family protein</fullName>
    </submittedName>
</protein>
<dbReference type="GO" id="GO:0005829">
    <property type="term" value="C:cytosol"/>
    <property type="evidence" value="ECO:0007669"/>
    <property type="project" value="TreeGrafter"/>
</dbReference>
<keyword evidence="5" id="KW-1185">Reference proteome</keyword>
<dbReference type="GO" id="GO:0051782">
    <property type="term" value="P:negative regulation of cell division"/>
    <property type="evidence" value="ECO:0007669"/>
    <property type="project" value="TreeGrafter"/>
</dbReference>
<name>A0A396RPU7_9SPHN</name>
<sequence length="271" mass="27657">MNGHARRARVIAVASGKGGLGRSTLAANLGVTLALAGRKALLVDLDFGLADAATLLGINAAVDLDGLAAGTTPLSAMTLAGPAGLDLVPGGPAGEIPRSRELLLRRLAQSMRPLADRYDDIIVDTTTGASPEVIASIGDSDGVILLVGEEPTAFMNAYGLLRLLAHGPGIAALGIVAAQVEDEAAGAALFQRFASLAARFLPVQPSYLGALPVDSHVRDSVMARRPCVQLFPDCPASLGYRRVAGAVAGGLFKPFAGGDRFLALEGHHALG</sequence>
<gene>
    <name evidence="4" type="ORF">D1610_08465</name>
</gene>
<feature type="domain" description="CobQ/CobB/MinD/ParA nucleotide binding" evidence="3">
    <location>
        <begin position="11"/>
        <end position="220"/>
    </location>
</feature>
<organism evidence="4 5">
    <name type="scientific">Sphingomonas gilva</name>
    <dbReference type="NCBI Taxonomy" id="2305907"/>
    <lineage>
        <taxon>Bacteria</taxon>
        <taxon>Pseudomonadati</taxon>
        <taxon>Pseudomonadota</taxon>
        <taxon>Alphaproteobacteria</taxon>
        <taxon>Sphingomonadales</taxon>
        <taxon>Sphingomonadaceae</taxon>
        <taxon>Sphingomonas</taxon>
    </lineage>
</organism>
<dbReference type="Gene3D" id="3.40.50.300">
    <property type="entry name" value="P-loop containing nucleotide triphosphate hydrolases"/>
    <property type="match status" value="1"/>
</dbReference>
<reference evidence="4 5" key="1">
    <citation type="submission" date="2018-08" db="EMBL/GenBank/DDBJ databases">
        <title>The multiple taxonomic identification of Sphingomonas gilva.</title>
        <authorList>
            <person name="Zhu D."/>
            <person name="Zheng S."/>
        </authorList>
    </citation>
    <scope>NUCLEOTIDE SEQUENCE [LARGE SCALE GENOMIC DNA]</scope>
    <source>
        <strain evidence="4 5">ZDH117</strain>
    </source>
</reference>
<dbReference type="GO" id="GO:0009898">
    <property type="term" value="C:cytoplasmic side of plasma membrane"/>
    <property type="evidence" value="ECO:0007669"/>
    <property type="project" value="TreeGrafter"/>
</dbReference>
<dbReference type="Proteomes" id="UP000266693">
    <property type="component" value="Unassembled WGS sequence"/>
</dbReference>
<dbReference type="GO" id="GO:0016887">
    <property type="term" value="F:ATP hydrolysis activity"/>
    <property type="evidence" value="ECO:0007669"/>
    <property type="project" value="TreeGrafter"/>
</dbReference>
<dbReference type="Pfam" id="PF01656">
    <property type="entry name" value="CbiA"/>
    <property type="match status" value="1"/>
</dbReference>
<proteinExistence type="predicted"/>